<dbReference type="CDD" id="cd02024">
    <property type="entry name" value="NRK1"/>
    <property type="match status" value="1"/>
</dbReference>
<dbReference type="SUPFAM" id="SSF52540">
    <property type="entry name" value="P-loop containing nucleoside triphosphate hydrolases"/>
    <property type="match status" value="1"/>
</dbReference>
<name>A0A4W3IRG6_CALMI</name>
<comment type="catalytic activity">
    <reaction evidence="10">
        <text>beta-D-ribosylnicotinate + ATP = nicotinate beta-D-ribonucleotide + ADP + H(+)</text>
        <dbReference type="Rhea" id="RHEA:25568"/>
        <dbReference type="ChEBI" id="CHEBI:15378"/>
        <dbReference type="ChEBI" id="CHEBI:30616"/>
        <dbReference type="ChEBI" id="CHEBI:57502"/>
        <dbReference type="ChEBI" id="CHEBI:58527"/>
        <dbReference type="ChEBI" id="CHEBI:456216"/>
        <dbReference type="EC" id="2.7.1.173"/>
    </reaction>
</comment>
<dbReference type="GO" id="GO:0050262">
    <property type="term" value="F:ribosylnicotinamide kinase activity"/>
    <property type="evidence" value="ECO:0007669"/>
    <property type="project" value="UniProtKB-EC"/>
</dbReference>
<dbReference type="InParanoid" id="A0A4W3IRG6"/>
<evidence type="ECO:0000256" key="2">
    <source>
        <dbReference type="ARBA" id="ARBA00022642"/>
    </source>
</evidence>
<evidence type="ECO:0000256" key="8">
    <source>
        <dbReference type="ARBA" id="ARBA00022842"/>
    </source>
</evidence>
<evidence type="ECO:0000256" key="10">
    <source>
        <dbReference type="ARBA" id="ARBA00051194"/>
    </source>
</evidence>
<reference evidence="13" key="2">
    <citation type="journal article" date="2007" name="PLoS Biol.">
        <title>Survey sequencing and comparative analysis of the elephant shark (Callorhinchus milii) genome.</title>
        <authorList>
            <person name="Venkatesh B."/>
            <person name="Kirkness E.F."/>
            <person name="Loh Y.H."/>
            <person name="Halpern A.L."/>
            <person name="Lee A.P."/>
            <person name="Johnson J."/>
            <person name="Dandona N."/>
            <person name="Viswanathan L.D."/>
            <person name="Tay A."/>
            <person name="Venter J.C."/>
            <person name="Strausberg R.L."/>
            <person name="Brenner S."/>
        </authorList>
    </citation>
    <scope>NUCLEOTIDE SEQUENCE [LARGE SCALE GENOMIC DNA]</scope>
</reference>
<keyword evidence="8" id="KW-0460">Magnesium</keyword>
<proteinExistence type="inferred from homology"/>
<reference evidence="12" key="4">
    <citation type="submission" date="2025-08" db="UniProtKB">
        <authorList>
            <consortium name="Ensembl"/>
        </authorList>
    </citation>
    <scope>IDENTIFICATION</scope>
</reference>
<protein>
    <submittedName>
        <fullName evidence="12">Nicotinamide riboside kinase 1</fullName>
    </submittedName>
</protein>
<evidence type="ECO:0000256" key="4">
    <source>
        <dbReference type="ARBA" id="ARBA00022723"/>
    </source>
</evidence>
<keyword evidence="5" id="KW-0547">Nucleotide-binding</keyword>
<comment type="catalytic activity">
    <reaction evidence="9">
        <text>beta-nicotinamide D-riboside + ATP = beta-nicotinamide D-ribonucleotide + ADP + H(+)</text>
        <dbReference type="Rhea" id="RHEA:14017"/>
        <dbReference type="ChEBI" id="CHEBI:14649"/>
        <dbReference type="ChEBI" id="CHEBI:15378"/>
        <dbReference type="ChEBI" id="CHEBI:15927"/>
        <dbReference type="ChEBI" id="CHEBI:30616"/>
        <dbReference type="ChEBI" id="CHEBI:456216"/>
        <dbReference type="EC" id="2.7.1.22"/>
    </reaction>
</comment>
<dbReference type="PANTHER" id="PTHR10285">
    <property type="entry name" value="URIDINE KINASE"/>
    <property type="match status" value="1"/>
</dbReference>
<dbReference type="Gene3D" id="3.40.50.300">
    <property type="entry name" value="P-loop containing nucleotide triphosphate hydrolases"/>
    <property type="match status" value="1"/>
</dbReference>
<dbReference type="GO" id="GO:0046872">
    <property type="term" value="F:metal ion binding"/>
    <property type="evidence" value="ECO:0007669"/>
    <property type="project" value="UniProtKB-KW"/>
</dbReference>
<reference evidence="13" key="3">
    <citation type="journal article" date="2014" name="Nature">
        <title>Elephant shark genome provides unique insights into gnathostome evolution.</title>
        <authorList>
            <consortium name="International Elephant Shark Genome Sequencing Consortium"/>
            <person name="Venkatesh B."/>
            <person name="Lee A.P."/>
            <person name="Ravi V."/>
            <person name="Maurya A.K."/>
            <person name="Lian M.M."/>
            <person name="Swann J.B."/>
            <person name="Ohta Y."/>
            <person name="Flajnik M.F."/>
            <person name="Sutoh Y."/>
            <person name="Kasahara M."/>
            <person name="Hoon S."/>
            <person name="Gangu V."/>
            <person name="Roy S.W."/>
            <person name="Irimia M."/>
            <person name="Korzh V."/>
            <person name="Kondrychyn I."/>
            <person name="Lim Z.W."/>
            <person name="Tay B.H."/>
            <person name="Tohari S."/>
            <person name="Kong K.W."/>
            <person name="Ho S."/>
            <person name="Lorente-Galdos B."/>
            <person name="Quilez J."/>
            <person name="Marques-Bonet T."/>
            <person name="Raney B.J."/>
            <person name="Ingham P.W."/>
            <person name="Tay A."/>
            <person name="Hillier L.W."/>
            <person name="Minx P."/>
            <person name="Boehm T."/>
            <person name="Wilson R.K."/>
            <person name="Brenner S."/>
            <person name="Warren W.C."/>
        </authorList>
    </citation>
    <scope>NUCLEOTIDE SEQUENCE [LARGE SCALE GENOMIC DNA]</scope>
</reference>
<keyword evidence="7" id="KW-0067">ATP-binding</keyword>
<organism evidence="12 13">
    <name type="scientific">Callorhinchus milii</name>
    <name type="common">Ghost shark</name>
    <dbReference type="NCBI Taxonomy" id="7868"/>
    <lineage>
        <taxon>Eukaryota</taxon>
        <taxon>Metazoa</taxon>
        <taxon>Chordata</taxon>
        <taxon>Craniata</taxon>
        <taxon>Vertebrata</taxon>
        <taxon>Chondrichthyes</taxon>
        <taxon>Holocephali</taxon>
        <taxon>Chimaeriformes</taxon>
        <taxon>Callorhinchidae</taxon>
        <taxon>Callorhinchus</taxon>
    </lineage>
</organism>
<dbReference type="GeneTree" id="ENSGT00940000159384"/>
<keyword evidence="6" id="KW-0418">Kinase</keyword>
<reference evidence="12" key="5">
    <citation type="submission" date="2025-09" db="UniProtKB">
        <authorList>
            <consortium name="Ensembl"/>
        </authorList>
    </citation>
    <scope>IDENTIFICATION</scope>
</reference>
<dbReference type="Proteomes" id="UP000314986">
    <property type="component" value="Unassembled WGS sequence"/>
</dbReference>
<evidence type="ECO:0000256" key="11">
    <source>
        <dbReference type="ARBA" id="ARBA00060898"/>
    </source>
</evidence>
<evidence type="ECO:0000256" key="1">
    <source>
        <dbReference type="ARBA" id="ARBA00004790"/>
    </source>
</evidence>
<dbReference type="GO" id="GO:0061769">
    <property type="term" value="F:nicotinate riboside kinase activity"/>
    <property type="evidence" value="ECO:0007669"/>
    <property type="project" value="UniProtKB-ARBA"/>
</dbReference>
<sequence>KKMYFVGHLSNMTNGGKSTLAQRLAQALPNSFVLYQDTFFKAENEIEIGEDGFQQYDVISALDMKLMMNVIYSWMKNPTAVPGEQAASIAAEKKYVNILIVDGFLLYNYKPLNDVFNIRYYLSVPYEECKRRRSTRIYTPPDPPGFFDRHVWPMYLKTRKEMEENEQDLIYLDGTNSPDKLFIRVHDDILREIHKLQDGCNGGSNQTTMKQGAGSP</sequence>
<gene>
    <name evidence="12" type="primary">LOC103182376</name>
</gene>
<evidence type="ECO:0000256" key="7">
    <source>
        <dbReference type="ARBA" id="ARBA00022840"/>
    </source>
</evidence>
<keyword evidence="13" id="KW-1185">Reference proteome</keyword>
<dbReference type="OMA" id="YDPPDPP"/>
<keyword evidence="2" id="KW-0662">Pyridine nucleotide biosynthesis</keyword>
<dbReference type="STRING" id="7868.ENSCMIP00000030096"/>
<dbReference type="GO" id="GO:0019363">
    <property type="term" value="P:pyridine nucleotide biosynthetic process"/>
    <property type="evidence" value="ECO:0007669"/>
    <property type="project" value="UniProtKB-KW"/>
</dbReference>
<evidence type="ECO:0000256" key="3">
    <source>
        <dbReference type="ARBA" id="ARBA00022679"/>
    </source>
</evidence>
<dbReference type="GO" id="GO:0019674">
    <property type="term" value="P:NAD+ metabolic process"/>
    <property type="evidence" value="ECO:0007669"/>
    <property type="project" value="UniProtKB-ARBA"/>
</dbReference>
<comment type="similarity">
    <text evidence="11">Belongs to the uridine kinase family. NRK subfamily.</text>
</comment>
<keyword evidence="3" id="KW-0808">Transferase</keyword>
<evidence type="ECO:0000256" key="5">
    <source>
        <dbReference type="ARBA" id="ARBA00022741"/>
    </source>
</evidence>
<accession>A0A4W3IRG6</accession>
<evidence type="ECO:0000256" key="6">
    <source>
        <dbReference type="ARBA" id="ARBA00022777"/>
    </source>
</evidence>
<dbReference type="Pfam" id="PF13238">
    <property type="entry name" value="AAA_18"/>
    <property type="match status" value="1"/>
</dbReference>
<dbReference type="Ensembl" id="ENSCMIT00000030563.1">
    <property type="protein sequence ID" value="ENSCMIP00000030096.1"/>
    <property type="gene ID" value="ENSCMIG00000012983.1"/>
</dbReference>
<dbReference type="GO" id="GO:0005829">
    <property type="term" value="C:cytosol"/>
    <property type="evidence" value="ECO:0007669"/>
    <property type="project" value="UniProtKB-ARBA"/>
</dbReference>
<keyword evidence="4" id="KW-0479">Metal-binding</keyword>
<dbReference type="FunFam" id="3.40.50.300:FF:000853">
    <property type="entry name" value="Nicotinamide riboside kinase 1"/>
    <property type="match status" value="1"/>
</dbReference>
<evidence type="ECO:0000313" key="12">
    <source>
        <dbReference type="Ensembl" id="ENSCMIP00000030096.1"/>
    </source>
</evidence>
<reference evidence="13" key="1">
    <citation type="journal article" date="2006" name="Science">
        <title>Ancient noncoding elements conserved in the human genome.</title>
        <authorList>
            <person name="Venkatesh B."/>
            <person name="Kirkness E.F."/>
            <person name="Loh Y.H."/>
            <person name="Halpern A.L."/>
            <person name="Lee A.P."/>
            <person name="Johnson J."/>
            <person name="Dandona N."/>
            <person name="Viswanathan L.D."/>
            <person name="Tay A."/>
            <person name="Venter J.C."/>
            <person name="Strausberg R.L."/>
            <person name="Brenner S."/>
        </authorList>
    </citation>
    <scope>NUCLEOTIDE SEQUENCE [LARGE SCALE GENOMIC DNA]</scope>
</reference>
<dbReference type="AlphaFoldDB" id="A0A4W3IRG6"/>
<dbReference type="GO" id="GO:0005524">
    <property type="term" value="F:ATP binding"/>
    <property type="evidence" value="ECO:0007669"/>
    <property type="project" value="UniProtKB-KW"/>
</dbReference>
<comment type="pathway">
    <text evidence="1">Cofactor biosynthesis; NAD(+) biosynthesis.</text>
</comment>
<dbReference type="InterPro" id="IPR027417">
    <property type="entry name" value="P-loop_NTPase"/>
</dbReference>
<evidence type="ECO:0000256" key="9">
    <source>
        <dbReference type="ARBA" id="ARBA00050738"/>
    </source>
</evidence>
<evidence type="ECO:0000313" key="13">
    <source>
        <dbReference type="Proteomes" id="UP000314986"/>
    </source>
</evidence>